<organism evidence="3 4">
    <name type="scientific">Flavilitoribacter nigricans (strain ATCC 23147 / DSM 23189 / NBRC 102662 / NCIMB 1420 / SS-2)</name>
    <name type="common">Lewinella nigricans</name>
    <dbReference type="NCBI Taxonomy" id="1122177"/>
    <lineage>
        <taxon>Bacteria</taxon>
        <taxon>Pseudomonadati</taxon>
        <taxon>Bacteroidota</taxon>
        <taxon>Saprospiria</taxon>
        <taxon>Saprospirales</taxon>
        <taxon>Lewinellaceae</taxon>
        <taxon>Flavilitoribacter</taxon>
    </lineage>
</organism>
<dbReference type="OrthoDB" id="9786141at2"/>
<proteinExistence type="predicted"/>
<accession>A0A2D0NJ41</accession>
<dbReference type="InterPro" id="IPR036388">
    <property type="entry name" value="WH-like_DNA-bd_sf"/>
</dbReference>
<dbReference type="EMBL" id="PDUD01000001">
    <property type="protein sequence ID" value="PHN08376.1"/>
    <property type="molecule type" value="Genomic_DNA"/>
</dbReference>
<dbReference type="InterPro" id="IPR036390">
    <property type="entry name" value="WH_DNA-bd_sf"/>
</dbReference>
<dbReference type="Pfam" id="PF00293">
    <property type="entry name" value="NUDIX"/>
    <property type="match status" value="1"/>
</dbReference>
<evidence type="ECO:0000313" key="3">
    <source>
        <dbReference type="EMBL" id="PHN08376.1"/>
    </source>
</evidence>
<dbReference type="Gene3D" id="1.10.10.10">
    <property type="entry name" value="Winged helix-like DNA-binding domain superfamily/Winged helix DNA-binding domain"/>
    <property type="match status" value="1"/>
</dbReference>
<feature type="domain" description="Nudix hydrolase" evidence="1">
    <location>
        <begin position="13"/>
        <end position="129"/>
    </location>
</feature>
<dbReference type="Pfam" id="PF21906">
    <property type="entry name" value="WHD_NrtR"/>
    <property type="match status" value="1"/>
</dbReference>
<evidence type="ECO:0000313" key="4">
    <source>
        <dbReference type="Proteomes" id="UP000223913"/>
    </source>
</evidence>
<dbReference type="SUPFAM" id="SSF46785">
    <property type="entry name" value="Winged helix' DNA-binding domain"/>
    <property type="match status" value="1"/>
</dbReference>
<feature type="domain" description="NrtR DNA-binding winged helix" evidence="2">
    <location>
        <begin position="152"/>
        <end position="212"/>
    </location>
</feature>
<evidence type="ECO:0000259" key="2">
    <source>
        <dbReference type="Pfam" id="PF21906"/>
    </source>
</evidence>
<dbReference type="AlphaFoldDB" id="A0A2D0NJ41"/>
<dbReference type="CDD" id="cd18873">
    <property type="entry name" value="NUDIX_NadM_like"/>
    <property type="match status" value="1"/>
</dbReference>
<dbReference type="Proteomes" id="UP000223913">
    <property type="component" value="Unassembled WGS sequence"/>
</dbReference>
<sequence>MHKYYGDNDKLWLAVDCIVFGFDEEGLKVLLIRRDFEPELGQLSLMGGFVQASEDIDTAAHRVVEKLTGISDIYLEQLQSFGQTDRDPAGRVVSIAYFALINIQDYNTDLGKTHNATWYPAQNVPRLIFDHNQMVEMAKKRLRYKASTKPIGFALLPNKFTIPQLQKLYTAIFETQLDSGNFSRRIHSLGILKRLNEKQRGHSKKGAFYYIFDEDKYRKLEDSGYSFVIK</sequence>
<comment type="caution">
    <text evidence="3">The sequence shown here is derived from an EMBL/GenBank/DDBJ whole genome shotgun (WGS) entry which is preliminary data.</text>
</comment>
<dbReference type="RefSeq" id="WP_099147968.1">
    <property type="nucleotide sequence ID" value="NZ_PDUD01000001.1"/>
</dbReference>
<name>A0A2D0NJ41_FLAN2</name>
<protein>
    <submittedName>
        <fullName evidence="3">DNA mismatch repair protein MutT</fullName>
    </submittedName>
</protein>
<reference evidence="3 4" key="1">
    <citation type="submission" date="2017-10" db="EMBL/GenBank/DDBJ databases">
        <title>The draft genome sequence of Lewinella nigricans NBRC 102662.</title>
        <authorList>
            <person name="Wang K."/>
        </authorList>
    </citation>
    <scope>NUCLEOTIDE SEQUENCE [LARGE SCALE GENOMIC DNA]</scope>
    <source>
        <strain evidence="3 4">NBRC 102662</strain>
    </source>
</reference>
<dbReference type="PANTHER" id="PTHR43736">
    <property type="entry name" value="ADP-RIBOSE PYROPHOSPHATASE"/>
    <property type="match status" value="1"/>
</dbReference>
<dbReference type="InterPro" id="IPR054105">
    <property type="entry name" value="WHD_NrtR"/>
</dbReference>
<evidence type="ECO:0000259" key="1">
    <source>
        <dbReference type="Pfam" id="PF00293"/>
    </source>
</evidence>
<keyword evidence="4" id="KW-1185">Reference proteome</keyword>
<dbReference type="InterPro" id="IPR015797">
    <property type="entry name" value="NUDIX_hydrolase-like_dom_sf"/>
</dbReference>
<gene>
    <name evidence="3" type="ORF">CRP01_00245</name>
</gene>
<dbReference type="PANTHER" id="PTHR43736:SF4">
    <property type="entry name" value="SLR1690 PROTEIN"/>
    <property type="match status" value="1"/>
</dbReference>
<dbReference type="InterPro" id="IPR000086">
    <property type="entry name" value="NUDIX_hydrolase_dom"/>
</dbReference>
<dbReference type="Gene3D" id="3.90.79.10">
    <property type="entry name" value="Nucleoside Triphosphate Pyrophosphohydrolase"/>
    <property type="match status" value="1"/>
</dbReference>
<dbReference type="SUPFAM" id="SSF55811">
    <property type="entry name" value="Nudix"/>
    <property type="match status" value="1"/>
</dbReference>